<accession>A0A7W4IQX4</accession>
<dbReference type="SUPFAM" id="SSF52172">
    <property type="entry name" value="CheY-like"/>
    <property type="match status" value="1"/>
</dbReference>
<dbReference type="Pfam" id="PF00072">
    <property type="entry name" value="Response_reg"/>
    <property type="match status" value="1"/>
</dbReference>
<protein>
    <submittedName>
        <fullName evidence="11">Response regulator transcription factor</fullName>
    </submittedName>
</protein>
<dbReference type="PANTHER" id="PTHR48111">
    <property type="entry name" value="REGULATOR OF RPOS"/>
    <property type="match status" value="1"/>
</dbReference>
<proteinExistence type="predicted"/>
<dbReference type="GO" id="GO:0000156">
    <property type="term" value="F:phosphorelay response regulator activity"/>
    <property type="evidence" value="ECO:0007669"/>
    <property type="project" value="TreeGrafter"/>
</dbReference>
<evidence type="ECO:0000256" key="3">
    <source>
        <dbReference type="ARBA" id="ARBA00023015"/>
    </source>
</evidence>
<dbReference type="GO" id="GO:0006355">
    <property type="term" value="P:regulation of DNA-templated transcription"/>
    <property type="evidence" value="ECO:0007669"/>
    <property type="project" value="InterPro"/>
</dbReference>
<dbReference type="Proteomes" id="UP000559860">
    <property type="component" value="Unassembled WGS sequence"/>
</dbReference>
<evidence type="ECO:0000256" key="8">
    <source>
        <dbReference type="SAM" id="MobiDB-lite"/>
    </source>
</evidence>
<dbReference type="Gene3D" id="1.10.10.10">
    <property type="entry name" value="Winged helix-like DNA-binding domain superfamily/Winged helix DNA-binding domain"/>
    <property type="match status" value="1"/>
</dbReference>
<reference evidence="11 12" key="1">
    <citation type="submission" date="2020-04" db="EMBL/GenBank/DDBJ databases">
        <title>Description of novel Gluconacetobacter.</title>
        <authorList>
            <person name="Sombolestani A."/>
        </authorList>
    </citation>
    <scope>NUCLEOTIDE SEQUENCE [LARGE SCALE GENOMIC DNA]</scope>
    <source>
        <strain evidence="11 12">LMG 27801</strain>
    </source>
</reference>
<keyword evidence="1 6" id="KW-0597">Phosphoprotein</keyword>
<feature type="domain" description="OmpR/PhoB-type" evidence="10">
    <location>
        <begin position="147"/>
        <end position="245"/>
    </location>
</feature>
<feature type="DNA-binding region" description="OmpR/PhoB-type" evidence="7">
    <location>
        <begin position="147"/>
        <end position="245"/>
    </location>
</feature>
<dbReference type="InterPro" id="IPR011006">
    <property type="entry name" value="CheY-like_superfamily"/>
</dbReference>
<evidence type="ECO:0000256" key="5">
    <source>
        <dbReference type="ARBA" id="ARBA00023163"/>
    </source>
</evidence>
<evidence type="ECO:0000256" key="2">
    <source>
        <dbReference type="ARBA" id="ARBA00023012"/>
    </source>
</evidence>
<feature type="domain" description="Response regulatory" evidence="9">
    <location>
        <begin position="25"/>
        <end position="139"/>
    </location>
</feature>
<evidence type="ECO:0000313" key="12">
    <source>
        <dbReference type="Proteomes" id="UP000559860"/>
    </source>
</evidence>
<gene>
    <name evidence="11" type="ORF">HLH36_03070</name>
</gene>
<dbReference type="InterPro" id="IPR001789">
    <property type="entry name" value="Sig_transdc_resp-reg_receiver"/>
</dbReference>
<dbReference type="PROSITE" id="PS51755">
    <property type="entry name" value="OMPR_PHOB"/>
    <property type="match status" value="1"/>
</dbReference>
<dbReference type="GO" id="GO:0005829">
    <property type="term" value="C:cytosol"/>
    <property type="evidence" value="ECO:0007669"/>
    <property type="project" value="TreeGrafter"/>
</dbReference>
<dbReference type="CDD" id="cd00383">
    <property type="entry name" value="trans_reg_C"/>
    <property type="match status" value="1"/>
</dbReference>
<dbReference type="InterPro" id="IPR039420">
    <property type="entry name" value="WalR-like"/>
</dbReference>
<organism evidence="11 12">
    <name type="scientific">Gluconacetobacter aggeris</name>
    <dbReference type="NCBI Taxonomy" id="1286186"/>
    <lineage>
        <taxon>Bacteria</taxon>
        <taxon>Pseudomonadati</taxon>
        <taxon>Pseudomonadota</taxon>
        <taxon>Alphaproteobacteria</taxon>
        <taxon>Acetobacterales</taxon>
        <taxon>Acetobacteraceae</taxon>
        <taxon>Gluconacetobacter</taxon>
    </lineage>
</organism>
<keyword evidence="3" id="KW-0805">Transcription regulation</keyword>
<sequence length="247" mass="27525">MNATSTSEPFSHAGGAGPGREGRPRVLLVEDDGKIAQEVAEELESRGFAVRHAQTGRDGLAAAMAETFDVMIVDRMLPQMDGLTLIETLRGRQVPSPVLVLSALSAVDDRVSGLKAGGDDYLTKPFAMEELTARLEALMRRPNNTRETMLHVGPLSMDLIERTVTRDGQPIDLLPREFRLLEYLMRRPNQVLTRTMLLEDVWNYRFIPQTNLVDVHIGKLRRKIDDPAGVPLIQSIRGTGFMLRVPE</sequence>
<keyword evidence="2" id="KW-0902">Two-component regulatory system</keyword>
<dbReference type="PANTHER" id="PTHR48111:SF76">
    <property type="entry name" value="TWO-COMPONENT RESPONSE REGULATOR"/>
    <property type="match status" value="1"/>
</dbReference>
<evidence type="ECO:0000313" key="11">
    <source>
        <dbReference type="EMBL" id="MBB2167347.1"/>
    </source>
</evidence>
<dbReference type="AlphaFoldDB" id="A0A7W4IQX4"/>
<keyword evidence="4 7" id="KW-0238">DNA-binding</keyword>
<keyword evidence="12" id="KW-1185">Reference proteome</keyword>
<dbReference type="Gene3D" id="3.40.50.2300">
    <property type="match status" value="1"/>
</dbReference>
<dbReference type="SMART" id="SM00862">
    <property type="entry name" value="Trans_reg_C"/>
    <property type="match status" value="1"/>
</dbReference>
<evidence type="ECO:0000259" key="9">
    <source>
        <dbReference type="PROSITE" id="PS50110"/>
    </source>
</evidence>
<evidence type="ECO:0000256" key="1">
    <source>
        <dbReference type="ARBA" id="ARBA00022553"/>
    </source>
</evidence>
<dbReference type="GO" id="GO:0000976">
    <property type="term" value="F:transcription cis-regulatory region binding"/>
    <property type="evidence" value="ECO:0007669"/>
    <property type="project" value="TreeGrafter"/>
</dbReference>
<dbReference type="Gene3D" id="6.10.250.690">
    <property type="match status" value="1"/>
</dbReference>
<name>A0A7W4IQX4_9PROT</name>
<dbReference type="SMART" id="SM00448">
    <property type="entry name" value="REC"/>
    <property type="match status" value="1"/>
</dbReference>
<feature type="region of interest" description="Disordered" evidence="8">
    <location>
        <begin position="1"/>
        <end position="24"/>
    </location>
</feature>
<dbReference type="Pfam" id="PF00486">
    <property type="entry name" value="Trans_reg_C"/>
    <property type="match status" value="1"/>
</dbReference>
<dbReference type="EMBL" id="JABEQD010000002">
    <property type="protein sequence ID" value="MBB2167347.1"/>
    <property type="molecule type" value="Genomic_DNA"/>
</dbReference>
<evidence type="ECO:0000259" key="10">
    <source>
        <dbReference type="PROSITE" id="PS51755"/>
    </source>
</evidence>
<comment type="caution">
    <text evidence="11">The sequence shown here is derived from an EMBL/GenBank/DDBJ whole genome shotgun (WGS) entry which is preliminary data.</text>
</comment>
<dbReference type="GO" id="GO:0032993">
    <property type="term" value="C:protein-DNA complex"/>
    <property type="evidence" value="ECO:0007669"/>
    <property type="project" value="TreeGrafter"/>
</dbReference>
<keyword evidence="5" id="KW-0804">Transcription</keyword>
<dbReference type="InterPro" id="IPR001867">
    <property type="entry name" value="OmpR/PhoB-type_DNA-bd"/>
</dbReference>
<evidence type="ECO:0000256" key="6">
    <source>
        <dbReference type="PROSITE-ProRule" id="PRU00169"/>
    </source>
</evidence>
<dbReference type="FunFam" id="1.10.10.10:FF:000005">
    <property type="entry name" value="Two-component system response regulator"/>
    <property type="match status" value="1"/>
</dbReference>
<dbReference type="InterPro" id="IPR036388">
    <property type="entry name" value="WH-like_DNA-bd_sf"/>
</dbReference>
<evidence type="ECO:0000256" key="4">
    <source>
        <dbReference type="ARBA" id="ARBA00023125"/>
    </source>
</evidence>
<evidence type="ECO:0000256" key="7">
    <source>
        <dbReference type="PROSITE-ProRule" id="PRU01091"/>
    </source>
</evidence>
<feature type="modified residue" description="4-aspartylphosphate" evidence="6">
    <location>
        <position position="74"/>
    </location>
</feature>
<dbReference type="PROSITE" id="PS50110">
    <property type="entry name" value="RESPONSE_REGULATORY"/>
    <property type="match status" value="1"/>
</dbReference>
<dbReference type="RefSeq" id="WP_182985350.1">
    <property type="nucleotide sequence ID" value="NZ_JABEQD010000002.1"/>
</dbReference>